<comment type="caution">
    <text evidence="1">The sequence shown here is derived from an EMBL/GenBank/DDBJ whole genome shotgun (WGS) entry which is preliminary data.</text>
</comment>
<evidence type="ECO:0000313" key="1">
    <source>
        <dbReference type="EMBL" id="KAI5664329.1"/>
    </source>
</evidence>
<dbReference type="EMBL" id="CM044705">
    <property type="protein sequence ID" value="KAI5664329.1"/>
    <property type="molecule type" value="Genomic_DNA"/>
</dbReference>
<dbReference type="Proteomes" id="UP001060085">
    <property type="component" value="Linkage Group LG05"/>
</dbReference>
<protein>
    <submittedName>
        <fullName evidence="1">Uncharacterized protein</fullName>
    </submittedName>
</protein>
<gene>
    <name evidence="1" type="ORF">M9H77_23652</name>
</gene>
<organism evidence="1 2">
    <name type="scientific">Catharanthus roseus</name>
    <name type="common">Madagascar periwinkle</name>
    <name type="synonym">Vinca rosea</name>
    <dbReference type="NCBI Taxonomy" id="4058"/>
    <lineage>
        <taxon>Eukaryota</taxon>
        <taxon>Viridiplantae</taxon>
        <taxon>Streptophyta</taxon>
        <taxon>Embryophyta</taxon>
        <taxon>Tracheophyta</taxon>
        <taxon>Spermatophyta</taxon>
        <taxon>Magnoliopsida</taxon>
        <taxon>eudicotyledons</taxon>
        <taxon>Gunneridae</taxon>
        <taxon>Pentapetalae</taxon>
        <taxon>asterids</taxon>
        <taxon>lamiids</taxon>
        <taxon>Gentianales</taxon>
        <taxon>Apocynaceae</taxon>
        <taxon>Rauvolfioideae</taxon>
        <taxon>Vinceae</taxon>
        <taxon>Catharanthinae</taxon>
        <taxon>Catharanthus</taxon>
    </lineage>
</organism>
<keyword evidence="2" id="KW-1185">Reference proteome</keyword>
<accession>A0ACC0ATV5</accession>
<name>A0ACC0ATV5_CATRO</name>
<evidence type="ECO:0000313" key="2">
    <source>
        <dbReference type="Proteomes" id="UP001060085"/>
    </source>
</evidence>
<sequence length="235" mass="26005">MELIGTLEWSINHMNGLRGQLRFSLNSRTRNLPFEMDFLRLGSVLTWVGGSTFDSTGRRHSAADLLSYVKTSNNIMVTVHVIVERVLLATSLPYPPLKPSAIGVVYRDQRGGFHHAILRDKGEVLLSARALGSPQLLLLSGAYLEAVSNVIPFSAPSYGAFVRSSLFSVYFTLATLMEKIVGTLSAGSLRLASTDVKVNPIVRFNYFRNPGDVERCVNGTQKIHDVLKSRSMEEF</sequence>
<proteinExistence type="predicted"/>
<reference evidence="2" key="1">
    <citation type="journal article" date="2023" name="Nat. Plants">
        <title>Single-cell RNA sequencing provides a high-resolution roadmap for understanding the multicellular compartmentation of specialized metabolism.</title>
        <authorList>
            <person name="Sun S."/>
            <person name="Shen X."/>
            <person name="Li Y."/>
            <person name="Li Y."/>
            <person name="Wang S."/>
            <person name="Li R."/>
            <person name="Zhang H."/>
            <person name="Shen G."/>
            <person name="Guo B."/>
            <person name="Wei J."/>
            <person name="Xu J."/>
            <person name="St-Pierre B."/>
            <person name="Chen S."/>
            <person name="Sun C."/>
        </authorList>
    </citation>
    <scope>NUCLEOTIDE SEQUENCE [LARGE SCALE GENOMIC DNA]</scope>
</reference>